<dbReference type="Pfam" id="PF04928">
    <property type="entry name" value="PAP_central"/>
    <property type="match status" value="1"/>
</dbReference>
<feature type="domain" description="Poly(A) polymerase central" evidence="11">
    <location>
        <begin position="531"/>
        <end position="660"/>
    </location>
</feature>
<protein>
    <recommendedName>
        <fullName evidence="3">polynucleotide adenylyltransferase</fullName>
        <ecNumber evidence="3">2.7.7.19</ecNumber>
    </recommendedName>
</protein>
<dbReference type="SUPFAM" id="SSF81631">
    <property type="entry name" value="PAP/OAS1 substrate-binding domain"/>
    <property type="match status" value="1"/>
</dbReference>
<evidence type="ECO:0000256" key="1">
    <source>
        <dbReference type="ARBA" id="ARBA00004123"/>
    </source>
</evidence>
<dbReference type="PANTHER" id="PTHR10682:SF23">
    <property type="entry name" value="POLYNUCLEOTIDE ADENYLYLTRANSFERASE"/>
    <property type="match status" value="1"/>
</dbReference>
<dbReference type="Proteomes" id="UP000813385">
    <property type="component" value="Unassembled WGS sequence"/>
</dbReference>
<dbReference type="GO" id="GO:1990817">
    <property type="term" value="F:poly(A) RNA polymerase activity"/>
    <property type="evidence" value="ECO:0007669"/>
    <property type="project" value="UniProtKB-EC"/>
</dbReference>
<reference evidence="12" key="1">
    <citation type="journal article" date="2021" name="Nat. Commun.">
        <title>Genetic determinants of endophytism in the Arabidopsis root mycobiome.</title>
        <authorList>
            <person name="Mesny F."/>
            <person name="Miyauchi S."/>
            <person name="Thiergart T."/>
            <person name="Pickel B."/>
            <person name="Atanasova L."/>
            <person name="Karlsson M."/>
            <person name="Huettel B."/>
            <person name="Barry K.W."/>
            <person name="Haridas S."/>
            <person name="Chen C."/>
            <person name="Bauer D."/>
            <person name="Andreopoulos W."/>
            <person name="Pangilinan J."/>
            <person name="LaButti K."/>
            <person name="Riley R."/>
            <person name="Lipzen A."/>
            <person name="Clum A."/>
            <person name="Drula E."/>
            <person name="Henrissat B."/>
            <person name="Kohler A."/>
            <person name="Grigoriev I.V."/>
            <person name="Martin F.M."/>
            <person name="Hacquard S."/>
        </authorList>
    </citation>
    <scope>NUCLEOTIDE SEQUENCE</scope>
    <source>
        <strain evidence="12">MPI-CAGE-AT-0016</strain>
    </source>
</reference>
<comment type="similarity">
    <text evidence="2">Belongs to the poly(A) polymerase family.</text>
</comment>
<dbReference type="Gene3D" id="3.60.10.10">
    <property type="entry name" value="Endonuclease/exonuclease/phosphatase"/>
    <property type="match status" value="1"/>
</dbReference>
<dbReference type="Gene3D" id="1.10.1410.10">
    <property type="match status" value="1"/>
</dbReference>
<keyword evidence="6" id="KW-0547">Nucleotide-binding</keyword>
<accession>A0A8K0TTN2</accession>
<dbReference type="SUPFAM" id="SSF81301">
    <property type="entry name" value="Nucleotidyltransferase"/>
    <property type="match status" value="1"/>
</dbReference>
<dbReference type="InterPro" id="IPR043519">
    <property type="entry name" value="NT_sf"/>
</dbReference>
<dbReference type="EC" id="2.7.7.19" evidence="3"/>
<keyword evidence="13" id="KW-1185">Reference proteome</keyword>
<dbReference type="GO" id="GO:0006397">
    <property type="term" value="P:mRNA processing"/>
    <property type="evidence" value="ECO:0007669"/>
    <property type="project" value="UniProtKB-KW"/>
</dbReference>
<dbReference type="Pfam" id="PF04457">
    <property type="entry name" value="MJ1316"/>
    <property type="match status" value="1"/>
</dbReference>
<feature type="compositionally biased region" description="Acidic residues" evidence="9">
    <location>
        <begin position="856"/>
        <end position="867"/>
    </location>
</feature>
<dbReference type="InterPro" id="IPR040459">
    <property type="entry name" value="MJ1316"/>
</dbReference>
<gene>
    <name evidence="12" type="ORF">B0T11DRAFT_12742</name>
</gene>
<evidence type="ECO:0000256" key="8">
    <source>
        <dbReference type="ARBA" id="ARBA00023242"/>
    </source>
</evidence>
<dbReference type="SUPFAM" id="SSF56219">
    <property type="entry name" value="DNase I-like"/>
    <property type="match status" value="1"/>
</dbReference>
<dbReference type="AlphaFoldDB" id="A0A8K0TTN2"/>
<evidence type="ECO:0000313" key="12">
    <source>
        <dbReference type="EMBL" id="KAH7375741.1"/>
    </source>
</evidence>
<evidence type="ECO:0000259" key="10">
    <source>
        <dbReference type="Pfam" id="PF04457"/>
    </source>
</evidence>
<evidence type="ECO:0000256" key="2">
    <source>
        <dbReference type="ARBA" id="ARBA00010912"/>
    </source>
</evidence>
<name>A0A8K0TTN2_9PEZI</name>
<dbReference type="InterPro" id="IPR036691">
    <property type="entry name" value="Endo/exonu/phosph_ase_sf"/>
</dbReference>
<keyword evidence="4" id="KW-0507">mRNA processing</keyword>
<feature type="domain" description="MJ1316 RNA cyclic group end recognition" evidence="10">
    <location>
        <begin position="905"/>
        <end position="975"/>
    </location>
</feature>
<evidence type="ECO:0000256" key="9">
    <source>
        <dbReference type="SAM" id="MobiDB-lite"/>
    </source>
</evidence>
<dbReference type="PANTHER" id="PTHR10682">
    <property type="entry name" value="POLY A POLYMERASE"/>
    <property type="match status" value="1"/>
</dbReference>
<evidence type="ECO:0000256" key="5">
    <source>
        <dbReference type="ARBA" id="ARBA00022679"/>
    </source>
</evidence>
<evidence type="ECO:0000256" key="3">
    <source>
        <dbReference type="ARBA" id="ARBA00012388"/>
    </source>
</evidence>
<evidence type="ECO:0000259" key="11">
    <source>
        <dbReference type="Pfam" id="PF04928"/>
    </source>
</evidence>
<dbReference type="OrthoDB" id="10263155at2759"/>
<dbReference type="GO" id="GO:0005634">
    <property type="term" value="C:nucleus"/>
    <property type="evidence" value="ECO:0007669"/>
    <property type="project" value="UniProtKB-SubCell"/>
</dbReference>
<comment type="subcellular location">
    <subcellularLocation>
        <location evidence="1">Nucleus</location>
    </subcellularLocation>
</comment>
<comment type="caution">
    <text evidence="12">The sequence shown here is derived from an EMBL/GenBank/DDBJ whole genome shotgun (WGS) entry which is preliminary data.</text>
</comment>
<keyword evidence="5" id="KW-0808">Transferase</keyword>
<sequence>MSSPIVTRPAFGYFSADDTWKQARPPGFADATNVVPGHLVVSSYNVRAELQTAHFSPGYRSHLVVKTLLSINAAADILVLQEVTDSLLTDLLGDKSLQDRYPYASHSPPTQADSASLPYHLNIVVLSKHFFTWENLPSTDLHRVTCLAVFDDVGLQPSGCGRIVVAVIHLARGLTDDSITAKYNEMQRLTHHLSAQHPQSAWIIAGGFNMVSSTQSIAAVWQEGLISGDTLKTMRYFERLLFESGLRDTWTVSRLETASQTAKDEVTDRPQRYDRIILGGAYAFHPAGFNIFGDGRTVTAESSSLPQGVLPASDHYGIRCLLQTRGTGIREDYLSNPQMVPVHAHSATGTLAKPLAIRDHLLGESIIPTVEDEEIRARAFTALVDTILNRGPEAPERPSSGIPLVVTPVGSYGLGVWTSQSDIDCLCIGAMSSRTFFQLAKQRLRKASAVGIRVLRTVNAASGKMLELEIQGVKVDLHYCQAPTIALMWPDVVKRPSADDVFSLSFEVLSKLRPARDLAYLRRSIPDLAQYRLAHHAIKAWARQRGIYGARFGYLGGIHISALLVPVCKTLAFEAAGSENGATHAEDIVTTFFDHYAAFPWDTSIVFDPFYHKAVAYRRTTKEPLCLLGWHPPSLNTAAAASTSTTRILKMELERARALLSSPDGTWSRIIGSPNSTLTGLPPGATDFVNAYETFVKLDIHYWGTSLRGGAKLLGWIESRCANIVIGMFAPFLRCPYFLTIADIGIRVEGAATQIWPQRYTSRSATEDRKPTEAYEGFYLIGVAWDEGLDGSQLRPGVKPAYNNLHTVVQQSERRVTSDDRYFDPSTSWFGASIVRGTQLGPVMLDERQWGGFIEEDDSDEEDDESDVAVPGTEQQTADTTPGAHHQHHHLPAAHGNIGPGSPKLRTAIDVLNRLRWDPDLDPDDHSIGYLDRFEGIQEKPVSAWKTEQTDEEFIPQHRIAYFRKKSTGDVVWDKARRIDLVFGHHLQAGTF</sequence>
<evidence type="ECO:0000313" key="13">
    <source>
        <dbReference type="Proteomes" id="UP000813385"/>
    </source>
</evidence>
<dbReference type="EMBL" id="JAGPXD010000001">
    <property type="protein sequence ID" value="KAH7375741.1"/>
    <property type="molecule type" value="Genomic_DNA"/>
</dbReference>
<dbReference type="InterPro" id="IPR007012">
    <property type="entry name" value="PolA_pol_cen_dom"/>
</dbReference>
<organism evidence="12 13">
    <name type="scientific">Plectosphaerella cucumerina</name>
    <dbReference type="NCBI Taxonomy" id="40658"/>
    <lineage>
        <taxon>Eukaryota</taxon>
        <taxon>Fungi</taxon>
        <taxon>Dikarya</taxon>
        <taxon>Ascomycota</taxon>
        <taxon>Pezizomycotina</taxon>
        <taxon>Sordariomycetes</taxon>
        <taxon>Hypocreomycetidae</taxon>
        <taxon>Glomerellales</taxon>
        <taxon>Plectosphaerellaceae</taxon>
        <taxon>Plectosphaerella</taxon>
    </lineage>
</organism>
<dbReference type="GO" id="GO:0005524">
    <property type="term" value="F:ATP binding"/>
    <property type="evidence" value="ECO:0007669"/>
    <property type="project" value="UniProtKB-KW"/>
</dbReference>
<feature type="region of interest" description="Disordered" evidence="9">
    <location>
        <begin position="856"/>
        <end position="902"/>
    </location>
</feature>
<keyword evidence="7" id="KW-0067">ATP-binding</keyword>
<keyword evidence="8" id="KW-0539">Nucleus</keyword>
<proteinExistence type="inferred from homology"/>
<evidence type="ECO:0000256" key="6">
    <source>
        <dbReference type="ARBA" id="ARBA00022741"/>
    </source>
</evidence>
<evidence type="ECO:0000256" key="7">
    <source>
        <dbReference type="ARBA" id="ARBA00022840"/>
    </source>
</evidence>
<evidence type="ECO:0000256" key="4">
    <source>
        <dbReference type="ARBA" id="ARBA00022664"/>
    </source>
</evidence>